<name>A0A7R9P864_TIMCA</name>
<protein>
    <submittedName>
        <fullName evidence="2">(California timema) hypothetical protein</fullName>
    </submittedName>
</protein>
<gene>
    <name evidence="2" type="ORF">TCMB3V08_LOCUS6326</name>
</gene>
<reference evidence="2" key="1">
    <citation type="submission" date="2020-11" db="EMBL/GenBank/DDBJ databases">
        <authorList>
            <person name="Tran Van P."/>
        </authorList>
    </citation>
    <scope>NUCLEOTIDE SEQUENCE</scope>
</reference>
<feature type="region of interest" description="Disordered" evidence="1">
    <location>
        <begin position="96"/>
        <end position="125"/>
    </location>
</feature>
<feature type="compositionally biased region" description="Basic and acidic residues" evidence="1">
    <location>
        <begin position="96"/>
        <end position="105"/>
    </location>
</feature>
<evidence type="ECO:0000313" key="2">
    <source>
        <dbReference type="EMBL" id="CAD7573696.1"/>
    </source>
</evidence>
<accession>A0A7R9P864</accession>
<evidence type="ECO:0000256" key="1">
    <source>
        <dbReference type="SAM" id="MobiDB-lite"/>
    </source>
</evidence>
<dbReference type="EMBL" id="OE181781">
    <property type="protein sequence ID" value="CAD7573696.1"/>
    <property type="molecule type" value="Genomic_DNA"/>
</dbReference>
<sequence length="190" mass="21023">MEWYYRLPGLSLPNNPGPSVGGVVLVPQRVSLDRDGVALFLPVGNEVIRRVRGGQETVALVMGESRVVQTVLDQTALTIDRPVLGRTRLIVDRTTVDGEAGDHPPLDPSTTRGRALQDNTSLGPSRHWAHGSMEHSSLWTGTGCGWQYVGLTTWLSSWHQYGRWRSPVPHLTEHCQHDDNNCTPQTNTVE</sequence>
<proteinExistence type="predicted"/>
<dbReference type="AlphaFoldDB" id="A0A7R9P864"/>
<feature type="compositionally biased region" description="Polar residues" evidence="1">
    <location>
        <begin position="108"/>
        <end position="123"/>
    </location>
</feature>
<organism evidence="2">
    <name type="scientific">Timema californicum</name>
    <name type="common">California timema</name>
    <name type="synonym">Walking stick</name>
    <dbReference type="NCBI Taxonomy" id="61474"/>
    <lineage>
        <taxon>Eukaryota</taxon>
        <taxon>Metazoa</taxon>
        <taxon>Ecdysozoa</taxon>
        <taxon>Arthropoda</taxon>
        <taxon>Hexapoda</taxon>
        <taxon>Insecta</taxon>
        <taxon>Pterygota</taxon>
        <taxon>Neoptera</taxon>
        <taxon>Polyneoptera</taxon>
        <taxon>Phasmatodea</taxon>
        <taxon>Timematodea</taxon>
        <taxon>Timematoidea</taxon>
        <taxon>Timematidae</taxon>
        <taxon>Timema</taxon>
    </lineage>
</organism>